<name>A0ABP0DQQ4_9PEZI</name>
<evidence type="ECO:0000256" key="3">
    <source>
        <dbReference type="ARBA" id="ARBA00022969"/>
    </source>
</evidence>
<comment type="caution">
    <text evidence="11">The sequence shown here is derived from an EMBL/GenBank/DDBJ whole genome shotgun (WGS) entry which is preliminary data.</text>
</comment>
<keyword evidence="7" id="KW-0539">Nucleus</keyword>
<dbReference type="PANTHER" id="PTHR47792">
    <property type="entry name" value="PROTEIN SOK2-RELATED"/>
    <property type="match status" value="1"/>
</dbReference>
<feature type="compositionally biased region" description="Polar residues" evidence="9">
    <location>
        <begin position="244"/>
        <end position="255"/>
    </location>
</feature>
<evidence type="ECO:0000256" key="4">
    <source>
        <dbReference type="ARBA" id="ARBA00023015"/>
    </source>
</evidence>
<feature type="compositionally biased region" description="Basic and acidic residues" evidence="9">
    <location>
        <begin position="479"/>
        <end position="492"/>
    </location>
</feature>
<dbReference type="SUPFAM" id="SSF54616">
    <property type="entry name" value="DNA-binding domain of Mlu1-box binding protein MBP1"/>
    <property type="match status" value="1"/>
</dbReference>
<dbReference type="Gene3D" id="3.10.260.10">
    <property type="entry name" value="Transcription regulator HTH, APSES-type DNA-binding domain"/>
    <property type="match status" value="1"/>
</dbReference>
<proteinExistence type="inferred from homology"/>
<dbReference type="InterPro" id="IPR029790">
    <property type="entry name" value="EFG1/Phd1/StuA"/>
</dbReference>
<feature type="region of interest" description="Disordered" evidence="9">
    <location>
        <begin position="464"/>
        <end position="500"/>
    </location>
</feature>
<keyword evidence="5" id="KW-0238">DNA-binding</keyword>
<dbReference type="Pfam" id="PF04383">
    <property type="entry name" value="KilA-N"/>
    <property type="match status" value="1"/>
</dbReference>
<dbReference type="InterPro" id="IPR018004">
    <property type="entry name" value="KilA/APSES_HTH"/>
</dbReference>
<feature type="region of interest" description="Disordered" evidence="9">
    <location>
        <begin position="230"/>
        <end position="419"/>
    </location>
</feature>
<dbReference type="Proteomes" id="UP001642502">
    <property type="component" value="Unassembled WGS sequence"/>
</dbReference>
<evidence type="ECO:0000256" key="8">
    <source>
        <dbReference type="ARBA" id="ARBA00023321"/>
    </source>
</evidence>
<dbReference type="EMBL" id="CAWUON010000046">
    <property type="protein sequence ID" value="CAK7269327.1"/>
    <property type="molecule type" value="Genomic_DNA"/>
</dbReference>
<dbReference type="PROSITE" id="PS51299">
    <property type="entry name" value="HTH_APSES"/>
    <property type="match status" value="1"/>
</dbReference>
<dbReference type="InterPro" id="IPR003163">
    <property type="entry name" value="Tscrpt_reg_HTH_APSES-type"/>
</dbReference>
<dbReference type="InterPro" id="IPR036887">
    <property type="entry name" value="HTH_APSES_sf"/>
</dbReference>
<feature type="compositionally biased region" description="Polar residues" evidence="9">
    <location>
        <begin position="17"/>
        <end position="28"/>
    </location>
</feature>
<sequence length="676" mass="72819">MNQETPDMYYPSHHMQGGQTQTAPVPTNSMAVYNPHQQPPMLQPGPTQYPNPSPYNQYGYTNGLTSPPTAAPVGNTLTSNPHVLPLPSGVATQPATQYIHPGYDSTGQISPSGIKPRVTATLWEDEGSLCFQVEARGICVARREDNHMINGTKLLNVAGMTRGRRDGILKSEKVRHVVKIGPMHLKGVWIPFERALDFANKEKITEILFPLFVHNIASLLYNPANTTRTPQAVATTDRRKQESPVRNVQPASSGLPSLHQHTAMALPGPQQTLPSHANMSTPIARPPLDRAHTFPTPPTSASGVMGGGISASEPFSWSQQGVNGNHVANPMPIDTSLGNARSMPATPATTPPGPPMQSMQQYPPTTQTYDASRSLYHHQTPAPSSQHPSQQHTPHYSHHSRQHAYENGGPIGSPHDRNMYSHNTVAVASSYVKSEPTAPSTKGLGPMGNESIVEKQQTNGLLHHAHNGHISDGLTHGGVPEDEHEHEPEYTHDSSTYDTSRAQYNYGAPQVTVVSSEHHHHLSPDVAPAATVSHQATSGRSTPRSAASQAYYTHHGYNTPPRTSAATAAAQASSNLFNVVTNERSATNGGPTHEAYANGNDMPSALSNGYSASALNGVSTGLKRSRDDDDDDNADDRVASDMKRRKTLLDSSMPSNIYEGSSITRTASTIGAQRHR</sequence>
<keyword evidence="4" id="KW-0805">Transcription regulation</keyword>
<comment type="similarity">
    <text evidence="2">Belongs to the EFG1/PHD1/stuA family.</text>
</comment>
<keyword evidence="6" id="KW-0804">Transcription</keyword>
<feature type="compositionally biased region" description="Polar residues" evidence="9">
    <location>
        <begin position="381"/>
        <end position="394"/>
    </location>
</feature>
<dbReference type="SMART" id="SM01252">
    <property type="entry name" value="KilA-N"/>
    <property type="match status" value="1"/>
</dbReference>
<feature type="compositionally biased region" description="Polar residues" evidence="9">
    <location>
        <begin position="269"/>
        <end position="281"/>
    </location>
</feature>
<protein>
    <recommendedName>
        <fullName evidence="10">HTH APSES-type domain-containing protein</fullName>
    </recommendedName>
</protein>
<feature type="domain" description="HTH APSES-type" evidence="10">
    <location>
        <begin position="117"/>
        <end position="223"/>
    </location>
</feature>
<keyword evidence="12" id="KW-1185">Reference proteome</keyword>
<feature type="compositionally biased region" description="Polar residues" evidence="9">
    <location>
        <begin position="313"/>
        <end position="323"/>
    </location>
</feature>
<dbReference type="PANTHER" id="PTHR47792:SF1">
    <property type="entry name" value="PROTEIN SOK2-RELATED"/>
    <property type="match status" value="1"/>
</dbReference>
<evidence type="ECO:0000256" key="2">
    <source>
        <dbReference type="ARBA" id="ARBA00007247"/>
    </source>
</evidence>
<feature type="compositionally biased region" description="Polar residues" evidence="9">
    <location>
        <begin position="605"/>
        <end position="619"/>
    </location>
</feature>
<evidence type="ECO:0000313" key="11">
    <source>
        <dbReference type="EMBL" id="CAK7269327.1"/>
    </source>
</evidence>
<feature type="region of interest" description="Disordered" evidence="9">
    <location>
        <begin position="583"/>
        <end position="676"/>
    </location>
</feature>
<gene>
    <name evidence="11" type="ORF">SEPCBS119000_003513</name>
</gene>
<accession>A0ABP0DQQ4</accession>
<keyword evidence="8" id="KW-0183">Conidiation</keyword>
<reference evidence="11 12" key="1">
    <citation type="submission" date="2024-01" db="EMBL/GenBank/DDBJ databases">
        <authorList>
            <person name="Allen C."/>
            <person name="Tagirdzhanova G."/>
        </authorList>
    </citation>
    <scope>NUCLEOTIDE SEQUENCE [LARGE SCALE GENOMIC DNA]</scope>
    <source>
        <strain evidence="11 12">CBS 119000</strain>
    </source>
</reference>
<evidence type="ECO:0000256" key="6">
    <source>
        <dbReference type="ARBA" id="ARBA00023163"/>
    </source>
</evidence>
<comment type="subcellular location">
    <subcellularLocation>
        <location evidence="1">Nucleus</location>
    </subcellularLocation>
</comment>
<organism evidence="11 12">
    <name type="scientific">Sporothrix epigloea</name>
    <dbReference type="NCBI Taxonomy" id="1892477"/>
    <lineage>
        <taxon>Eukaryota</taxon>
        <taxon>Fungi</taxon>
        <taxon>Dikarya</taxon>
        <taxon>Ascomycota</taxon>
        <taxon>Pezizomycotina</taxon>
        <taxon>Sordariomycetes</taxon>
        <taxon>Sordariomycetidae</taxon>
        <taxon>Ophiostomatales</taxon>
        <taxon>Ophiostomataceae</taxon>
        <taxon>Sporothrix</taxon>
    </lineage>
</organism>
<feature type="compositionally biased region" description="Polar residues" evidence="9">
    <location>
        <begin position="357"/>
        <end position="371"/>
    </location>
</feature>
<evidence type="ECO:0000256" key="5">
    <source>
        <dbReference type="ARBA" id="ARBA00023125"/>
    </source>
</evidence>
<evidence type="ECO:0000313" key="12">
    <source>
        <dbReference type="Proteomes" id="UP001642502"/>
    </source>
</evidence>
<evidence type="ECO:0000256" key="9">
    <source>
        <dbReference type="SAM" id="MobiDB-lite"/>
    </source>
</evidence>
<feature type="region of interest" description="Disordered" evidence="9">
    <location>
        <begin position="1"/>
        <end position="28"/>
    </location>
</feature>
<keyword evidence="3" id="KW-0749">Sporulation</keyword>
<evidence type="ECO:0000256" key="1">
    <source>
        <dbReference type="ARBA" id="ARBA00004123"/>
    </source>
</evidence>
<evidence type="ECO:0000256" key="7">
    <source>
        <dbReference type="ARBA" id="ARBA00023242"/>
    </source>
</evidence>
<feature type="compositionally biased region" description="Polar residues" evidence="9">
    <location>
        <begin position="649"/>
        <end position="676"/>
    </location>
</feature>
<evidence type="ECO:0000259" key="10">
    <source>
        <dbReference type="PROSITE" id="PS51299"/>
    </source>
</evidence>